<dbReference type="AlphaFoldDB" id="A0A409YD58"/>
<sequence length="259" mass="29595">FEREQNTYRIWATLSLKVQKERKSNASDVTCKKQGVYYFGFRISGFLPYRAVAQVGLSQEDSTRHFSIIKDFLLIQTQLYRSSYRGFPASTSSTTGYRSKNALGTLSTALTRLRRHSQRANPELHYLLLRSLRMISEELLLKIRLALKRSTKWSTASLRSLPLRDHCQATNLYFFFSSNHLSASEEDPHRLSTILVLNFFVTFFALNTTTYILGKFTARSLLSDSALGINLILVRQLEVYPTGPNCMDGATLCYDRSDA</sequence>
<protein>
    <submittedName>
        <fullName evidence="2">Uncharacterized protein</fullName>
    </submittedName>
</protein>
<evidence type="ECO:0000313" key="2">
    <source>
        <dbReference type="EMBL" id="PPR00925.1"/>
    </source>
</evidence>
<dbReference type="EMBL" id="NHYE01000978">
    <property type="protein sequence ID" value="PPR00925.1"/>
    <property type="molecule type" value="Genomic_DNA"/>
</dbReference>
<proteinExistence type="predicted"/>
<dbReference type="Proteomes" id="UP000284706">
    <property type="component" value="Unassembled WGS sequence"/>
</dbReference>
<keyword evidence="1" id="KW-0812">Transmembrane</keyword>
<reference evidence="2 3" key="1">
    <citation type="journal article" date="2018" name="Evol. Lett.">
        <title>Horizontal gene cluster transfer increased hallucinogenic mushroom diversity.</title>
        <authorList>
            <person name="Reynolds H.T."/>
            <person name="Vijayakumar V."/>
            <person name="Gluck-Thaler E."/>
            <person name="Korotkin H.B."/>
            <person name="Matheny P.B."/>
            <person name="Slot J.C."/>
        </authorList>
    </citation>
    <scope>NUCLEOTIDE SEQUENCE [LARGE SCALE GENOMIC DNA]</scope>
    <source>
        <strain evidence="2 3">SRW20</strain>
    </source>
</reference>
<keyword evidence="1" id="KW-0472">Membrane</keyword>
<keyword evidence="3" id="KW-1185">Reference proteome</keyword>
<dbReference type="InParanoid" id="A0A409YD58"/>
<feature type="transmembrane region" description="Helical" evidence="1">
    <location>
        <begin position="191"/>
        <end position="213"/>
    </location>
</feature>
<evidence type="ECO:0000313" key="3">
    <source>
        <dbReference type="Proteomes" id="UP000284706"/>
    </source>
</evidence>
<name>A0A409YD58_9AGAR</name>
<organism evidence="2 3">
    <name type="scientific">Gymnopilus dilepis</name>
    <dbReference type="NCBI Taxonomy" id="231916"/>
    <lineage>
        <taxon>Eukaryota</taxon>
        <taxon>Fungi</taxon>
        <taxon>Dikarya</taxon>
        <taxon>Basidiomycota</taxon>
        <taxon>Agaricomycotina</taxon>
        <taxon>Agaricomycetes</taxon>
        <taxon>Agaricomycetidae</taxon>
        <taxon>Agaricales</taxon>
        <taxon>Agaricineae</taxon>
        <taxon>Hymenogastraceae</taxon>
        <taxon>Gymnopilus</taxon>
    </lineage>
</organism>
<gene>
    <name evidence="2" type="ORF">CVT26_015535</name>
</gene>
<keyword evidence="1" id="KW-1133">Transmembrane helix</keyword>
<evidence type="ECO:0000256" key="1">
    <source>
        <dbReference type="SAM" id="Phobius"/>
    </source>
</evidence>
<accession>A0A409YD58</accession>
<feature type="non-terminal residue" evidence="2">
    <location>
        <position position="1"/>
    </location>
</feature>
<comment type="caution">
    <text evidence="2">The sequence shown here is derived from an EMBL/GenBank/DDBJ whole genome shotgun (WGS) entry which is preliminary data.</text>
</comment>